<evidence type="ECO:0000313" key="1">
    <source>
        <dbReference type="EMBL" id="KAF4957238.1"/>
    </source>
</evidence>
<evidence type="ECO:0000313" key="2">
    <source>
        <dbReference type="Proteomes" id="UP000604273"/>
    </source>
</evidence>
<dbReference type="EMBL" id="JABFAI010000073">
    <property type="protein sequence ID" value="KAF4957238.1"/>
    <property type="molecule type" value="Genomic_DNA"/>
</dbReference>
<dbReference type="Proteomes" id="UP000604273">
    <property type="component" value="Unassembled WGS sequence"/>
</dbReference>
<gene>
    <name evidence="1" type="ORF">FGADI_3303</name>
</gene>
<organism evidence="1 2">
    <name type="scientific">Fusarium gaditjirri</name>
    <dbReference type="NCBI Taxonomy" id="282569"/>
    <lineage>
        <taxon>Eukaryota</taxon>
        <taxon>Fungi</taxon>
        <taxon>Dikarya</taxon>
        <taxon>Ascomycota</taxon>
        <taxon>Pezizomycotina</taxon>
        <taxon>Sordariomycetes</taxon>
        <taxon>Hypocreomycetidae</taxon>
        <taxon>Hypocreales</taxon>
        <taxon>Nectriaceae</taxon>
        <taxon>Fusarium</taxon>
        <taxon>Fusarium nisikadoi species complex</taxon>
    </lineage>
</organism>
<dbReference type="OrthoDB" id="5090029at2759"/>
<reference evidence="1" key="1">
    <citation type="journal article" date="2020" name="BMC Genomics">
        <title>Correction to: Identification and distribution of gene clusters required for synthesis of sphingolipid metabolism inhibitors in diverse species of the filamentous fungus Fusarium.</title>
        <authorList>
            <person name="Kim H.S."/>
            <person name="Lohmar J.M."/>
            <person name="Busman M."/>
            <person name="Brown D.W."/>
            <person name="Naumann T.A."/>
            <person name="Divon H.H."/>
            <person name="Lysoe E."/>
            <person name="Uhlig S."/>
            <person name="Proctor R.H."/>
        </authorList>
    </citation>
    <scope>NUCLEOTIDE SEQUENCE</scope>
    <source>
        <strain evidence="1">NRRL 45417</strain>
    </source>
</reference>
<reference evidence="1" key="2">
    <citation type="submission" date="2020-05" db="EMBL/GenBank/DDBJ databases">
        <authorList>
            <person name="Kim H.-S."/>
            <person name="Proctor R.H."/>
            <person name="Brown D.W."/>
        </authorList>
    </citation>
    <scope>NUCLEOTIDE SEQUENCE</scope>
    <source>
        <strain evidence="1">NRRL 45417</strain>
    </source>
</reference>
<proteinExistence type="predicted"/>
<comment type="caution">
    <text evidence="1">The sequence shown here is derived from an EMBL/GenBank/DDBJ whole genome shotgun (WGS) entry which is preliminary data.</text>
</comment>
<name>A0A8H4TFX5_9HYPO</name>
<sequence>MDEPLIGEYYGIDERGHNTFTLGFEARVWIIRSKKDLTQTEKPHHYWVKVRKPEFGDPGWVEQDTLASGPVEQHMVPEASPLLSSQQRRVYFT</sequence>
<dbReference type="AlphaFoldDB" id="A0A8H4TFX5"/>
<accession>A0A8H4TFX5</accession>
<protein>
    <submittedName>
        <fullName evidence="1">Uncharacterized protein</fullName>
    </submittedName>
</protein>
<keyword evidence="2" id="KW-1185">Reference proteome</keyword>